<evidence type="ECO:0000259" key="1">
    <source>
        <dbReference type="SMART" id="SM00256"/>
    </source>
</evidence>
<dbReference type="InterPro" id="IPR050796">
    <property type="entry name" value="SCF_F-box_component"/>
</dbReference>
<reference evidence="2 3" key="1">
    <citation type="journal article" date="2021" name="bioRxiv">
        <title>Chromosome-scale and haplotype-resolved genome assembly of a tetraploid potato cultivar.</title>
        <authorList>
            <person name="Sun H."/>
            <person name="Jiao W.-B."/>
            <person name="Krause K."/>
            <person name="Campoy J.A."/>
            <person name="Goel M."/>
            <person name="Folz-Donahue K."/>
            <person name="Kukat C."/>
            <person name="Huettel B."/>
            <person name="Schneeberger K."/>
        </authorList>
    </citation>
    <scope>NUCLEOTIDE SEQUENCE [LARGE SCALE GENOMIC DNA]</scope>
    <source>
        <strain evidence="2">SolTubOtavaFocal</strain>
        <tissue evidence="2">Leaves</tissue>
    </source>
</reference>
<dbReference type="InterPro" id="IPR006527">
    <property type="entry name" value="F-box-assoc_dom_typ1"/>
</dbReference>
<dbReference type="PANTHER" id="PTHR31672:SF10">
    <property type="entry name" value="F-BOX DOMAIN-CONTAINING PROTEIN"/>
    <property type="match status" value="1"/>
</dbReference>
<sequence length="343" mass="39299">MTDSDSDSAYIPPKLLREILLKFPTKSLIRFIVVCKSWLSLITSSPFISVHLTQTPHSNTLLVRHYIDTCNKENYLLFQDSKNQPFSLDFISEMNFPFKCQQKYYTIVGSCNGIVCLSSKLFGKLRSLVLWNPSIHKFITLPFPSIKPKSPHMCVLGFGADLPETNYKLVRLVYRKNDVFGYNGFPEIEIYSINSGVRRRVVGFGIKHCIVEVMSSQAFVKGFVHWIVYDFVVNGGGLRILIMTFNTADEVFGEIMLPDALTGGIATGLSLMLFEESLAVVKYGRRMYVVFYEVWVMKKYGVLESWSRLYRINLVANLKKVVGFRNNGEVLISTRENEWFGFF</sequence>
<dbReference type="Pfam" id="PF07734">
    <property type="entry name" value="FBA_1"/>
    <property type="match status" value="1"/>
</dbReference>
<dbReference type="EMBL" id="JAIVGD010000002">
    <property type="protein sequence ID" value="KAH0778550.1"/>
    <property type="molecule type" value="Genomic_DNA"/>
</dbReference>
<dbReference type="InterPro" id="IPR036047">
    <property type="entry name" value="F-box-like_dom_sf"/>
</dbReference>
<dbReference type="InterPro" id="IPR017451">
    <property type="entry name" value="F-box-assoc_interact_dom"/>
</dbReference>
<protein>
    <recommendedName>
        <fullName evidence="1">F-box domain-containing protein</fullName>
    </recommendedName>
</protein>
<dbReference type="SUPFAM" id="SSF81383">
    <property type="entry name" value="F-box domain"/>
    <property type="match status" value="1"/>
</dbReference>
<dbReference type="PANTHER" id="PTHR31672">
    <property type="entry name" value="BNACNNG10540D PROTEIN"/>
    <property type="match status" value="1"/>
</dbReference>
<dbReference type="InterPro" id="IPR001810">
    <property type="entry name" value="F-box_dom"/>
</dbReference>
<feature type="domain" description="F-box" evidence="1">
    <location>
        <begin position="11"/>
        <end position="51"/>
    </location>
</feature>
<evidence type="ECO:0000313" key="2">
    <source>
        <dbReference type="EMBL" id="KAH0778550.1"/>
    </source>
</evidence>
<proteinExistence type="predicted"/>
<dbReference type="Proteomes" id="UP000826656">
    <property type="component" value="Unassembled WGS sequence"/>
</dbReference>
<dbReference type="SMART" id="SM00256">
    <property type="entry name" value="FBOX"/>
    <property type="match status" value="1"/>
</dbReference>
<gene>
    <name evidence="2" type="ORF">KY290_004977</name>
</gene>
<accession>A0ABQ7WD93</accession>
<comment type="caution">
    <text evidence="2">The sequence shown here is derived from an EMBL/GenBank/DDBJ whole genome shotgun (WGS) entry which is preliminary data.</text>
</comment>
<keyword evidence="3" id="KW-1185">Reference proteome</keyword>
<organism evidence="2 3">
    <name type="scientific">Solanum tuberosum</name>
    <name type="common">Potato</name>
    <dbReference type="NCBI Taxonomy" id="4113"/>
    <lineage>
        <taxon>Eukaryota</taxon>
        <taxon>Viridiplantae</taxon>
        <taxon>Streptophyta</taxon>
        <taxon>Embryophyta</taxon>
        <taxon>Tracheophyta</taxon>
        <taxon>Spermatophyta</taxon>
        <taxon>Magnoliopsida</taxon>
        <taxon>eudicotyledons</taxon>
        <taxon>Gunneridae</taxon>
        <taxon>Pentapetalae</taxon>
        <taxon>asterids</taxon>
        <taxon>lamiids</taxon>
        <taxon>Solanales</taxon>
        <taxon>Solanaceae</taxon>
        <taxon>Solanoideae</taxon>
        <taxon>Solaneae</taxon>
        <taxon>Solanum</taxon>
    </lineage>
</organism>
<dbReference type="Pfam" id="PF00646">
    <property type="entry name" value="F-box"/>
    <property type="match status" value="1"/>
</dbReference>
<evidence type="ECO:0000313" key="3">
    <source>
        <dbReference type="Proteomes" id="UP000826656"/>
    </source>
</evidence>
<name>A0ABQ7WD93_SOLTU</name>
<dbReference type="NCBIfam" id="TIGR01640">
    <property type="entry name" value="F_box_assoc_1"/>
    <property type="match status" value="1"/>
</dbReference>